<dbReference type="AlphaFoldDB" id="A0A2T0UQB3"/>
<dbReference type="Pfam" id="PF00884">
    <property type="entry name" value="Sulfatase"/>
    <property type="match status" value="1"/>
</dbReference>
<dbReference type="SUPFAM" id="SSF53649">
    <property type="entry name" value="Alkaline phosphatase-like"/>
    <property type="match status" value="1"/>
</dbReference>
<keyword evidence="4" id="KW-0325">Glycoprotein</keyword>
<keyword evidence="3" id="KW-0378">Hydrolase</keyword>
<reference evidence="7 8" key="1">
    <citation type="submission" date="2018-03" db="EMBL/GenBank/DDBJ databases">
        <title>Genomic Encyclopedia of Archaeal and Bacterial Type Strains, Phase II (KMG-II): from individual species to whole genera.</title>
        <authorList>
            <person name="Goeker M."/>
        </authorList>
    </citation>
    <scope>NUCLEOTIDE SEQUENCE [LARGE SCALE GENOMIC DNA]</scope>
    <source>
        <strain evidence="7 8">ATCC BAA-1496</strain>
    </source>
</reference>
<evidence type="ECO:0000256" key="3">
    <source>
        <dbReference type="ARBA" id="ARBA00022801"/>
    </source>
</evidence>
<dbReference type="Proteomes" id="UP000237822">
    <property type="component" value="Unassembled WGS sequence"/>
</dbReference>
<evidence type="ECO:0000256" key="1">
    <source>
        <dbReference type="ARBA" id="ARBA00008779"/>
    </source>
</evidence>
<dbReference type="GO" id="GO:0016787">
    <property type="term" value="F:hydrolase activity"/>
    <property type="evidence" value="ECO:0007669"/>
    <property type="project" value="UniProtKB-KW"/>
</dbReference>
<name>A0A2T0UQB3_9MICO</name>
<accession>A0A2T0UQB3</accession>
<comment type="similarity">
    <text evidence="1">Belongs to the sulfatase family.</text>
</comment>
<protein>
    <submittedName>
        <fullName evidence="7">Arylsulfatase A-like enzyme</fullName>
    </submittedName>
</protein>
<keyword evidence="2" id="KW-0732">Signal</keyword>
<feature type="domain" description="Sulfatase N-terminal" evidence="6">
    <location>
        <begin position="9"/>
        <end position="351"/>
    </location>
</feature>
<evidence type="ECO:0000313" key="7">
    <source>
        <dbReference type="EMBL" id="PRY60096.1"/>
    </source>
</evidence>
<gene>
    <name evidence="7" type="ORF">BCF74_10842</name>
</gene>
<evidence type="ECO:0000256" key="2">
    <source>
        <dbReference type="ARBA" id="ARBA00022729"/>
    </source>
</evidence>
<dbReference type="InterPro" id="IPR017850">
    <property type="entry name" value="Alkaline_phosphatase_core_sf"/>
</dbReference>
<sequence length="491" mass="54742">MTSSTARRPNIAFVLTDDHGAGAVGAYGSVVNRTPHIDAIGAAGVRFEKCFVTNSLCAPSRASILTGTHSHVNGVRTLRTFIDASQPTFVSLLREAGYRTAIVGKWHMGDGSTDGVSHDPQGFDHWDVLIDQGEYVDPRFLSEAGLRVEPGYATDVITDLALGWLESLDDEAPWCLLVCHKAPHRPWEPDEAQAGLYRDPIPVPATFDDDYATRSESTRRAAMRVADDLTESDLKEPVPAGLSPEQEARWRYQRWMEDYLACVGSVDDNVGRLVDALRERGELDDTVLVYSSDQGFFLGDHGWFDKRFMYEESLRMPLLLSAPGRVPAGSVHDGIVTNVDFAQTLLEAAGVPPHPRMQGRSFWGDITRGGRDVGAGSEPESSGMYYRYWENDDPSHRAPAHYGYRSDRYKLIYFYNDGMGLPGCGPAVYPPEWELYDLAADPHELRNVWADPAYRDVRDDLTRRLWLEQRRLGDTPHPSQPVPTGLEEEPS</sequence>
<dbReference type="PANTHER" id="PTHR43108">
    <property type="entry name" value="N-ACETYLGLUCOSAMINE-6-SULFATASE FAMILY MEMBER"/>
    <property type="match status" value="1"/>
</dbReference>
<dbReference type="InterPro" id="IPR024607">
    <property type="entry name" value="Sulfatase_CS"/>
</dbReference>
<dbReference type="EMBL" id="PVTI01000008">
    <property type="protein sequence ID" value="PRY60096.1"/>
    <property type="molecule type" value="Genomic_DNA"/>
</dbReference>
<evidence type="ECO:0000313" key="8">
    <source>
        <dbReference type="Proteomes" id="UP000237822"/>
    </source>
</evidence>
<keyword evidence="8" id="KW-1185">Reference proteome</keyword>
<evidence type="ECO:0000256" key="4">
    <source>
        <dbReference type="ARBA" id="ARBA00023180"/>
    </source>
</evidence>
<dbReference type="PANTHER" id="PTHR43108:SF6">
    <property type="entry name" value="N-SULPHOGLUCOSAMINE SULPHOHYDROLASE"/>
    <property type="match status" value="1"/>
</dbReference>
<evidence type="ECO:0000256" key="5">
    <source>
        <dbReference type="SAM" id="MobiDB-lite"/>
    </source>
</evidence>
<dbReference type="PROSITE" id="PS00149">
    <property type="entry name" value="SULFATASE_2"/>
    <property type="match status" value="1"/>
</dbReference>
<dbReference type="RefSeq" id="WP_106297136.1">
    <property type="nucleotide sequence ID" value="NZ_PVTI01000008.1"/>
</dbReference>
<dbReference type="OrthoDB" id="9777306at2"/>
<proteinExistence type="inferred from homology"/>
<organism evidence="7 8">
    <name type="scientific">Knoellia remsis</name>
    <dbReference type="NCBI Taxonomy" id="407159"/>
    <lineage>
        <taxon>Bacteria</taxon>
        <taxon>Bacillati</taxon>
        <taxon>Actinomycetota</taxon>
        <taxon>Actinomycetes</taxon>
        <taxon>Micrococcales</taxon>
        <taxon>Intrasporangiaceae</taxon>
        <taxon>Knoellia</taxon>
    </lineage>
</organism>
<dbReference type="CDD" id="cd16031">
    <property type="entry name" value="G6S_like"/>
    <property type="match status" value="1"/>
</dbReference>
<evidence type="ECO:0000259" key="6">
    <source>
        <dbReference type="Pfam" id="PF00884"/>
    </source>
</evidence>
<comment type="caution">
    <text evidence="7">The sequence shown here is derived from an EMBL/GenBank/DDBJ whole genome shotgun (WGS) entry which is preliminary data.</text>
</comment>
<feature type="region of interest" description="Disordered" evidence="5">
    <location>
        <begin position="469"/>
        <end position="491"/>
    </location>
</feature>
<dbReference type="InterPro" id="IPR000917">
    <property type="entry name" value="Sulfatase_N"/>
</dbReference>
<dbReference type="Gene3D" id="3.40.720.10">
    <property type="entry name" value="Alkaline Phosphatase, subunit A"/>
    <property type="match status" value="1"/>
</dbReference>
<dbReference type="PROSITE" id="PS00523">
    <property type="entry name" value="SULFATASE_1"/>
    <property type="match status" value="1"/>
</dbReference>